<comment type="caution">
    <text evidence="2">The sequence shown here is derived from an EMBL/GenBank/DDBJ whole genome shotgun (WGS) entry which is preliminary data.</text>
</comment>
<dbReference type="InterPro" id="IPR039551">
    <property type="entry name" value="Cho/carn_acyl_trans"/>
</dbReference>
<dbReference type="InterPro" id="IPR023213">
    <property type="entry name" value="CAT-like_dom_sf"/>
</dbReference>
<reference evidence="2" key="1">
    <citation type="submission" date="2019-10" db="EMBL/GenBank/DDBJ databases">
        <authorList>
            <consortium name="DOE Joint Genome Institute"/>
            <person name="Kuo A."/>
            <person name="Miyauchi S."/>
            <person name="Kiss E."/>
            <person name="Drula E."/>
            <person name="Kohler A."/>
            <person name="Sanchez-Garcia M."/>
            <person name="Andreopoulos B."/>
            <person name="Barry K.W."/>
            <person name="Bonito G."/>
            <person name="Buee M."/>
            <person name="Carver A."/>
            <person name="Chen C."/>
            <person name="Cichocki N."/>
            <person name="Clum A."/>
            <person name="Culley D."/>
            <person name="Crous P.W."/>
            <person name="Fauchery L."/>
            <person name="Girlanda M."/>
            <person name="Hayes R."/>
            <person name="Keri Z."/>
            <person name="LaButti K."/>
            <person name="Lipzen A."/>
            <person name="Lombard V."/>
            <person name="Magnuson J."/>
            <person name="Maillard F."/>
            <person name="Morin E."/>
            <person name="Murat C."/>
            <person name="Nolan M."/>
            <person name="Ohm R."/>
            <person name="Pangilinan J."/>
            <person name="Pereira M."/>
            <person name="Perotto S."/>
            <person name="Peter M."/>
            <person name="Riley R."/>
            <person name="Sitrit Y."/>
            <person name="Stielow B."/>
            <person name="Szollosi G."/>
            <person name="Zifcakova L."/>
            <person name="Stursova M."/>
            <person name="Spatafora J.W."/>
            <person name="Tedersoo L."/>
            <person name="Vaario L.-M."/>
            <person name="Yamada A."/>
            <person name="Yan M."/>
            <person name="Wang P."/>
            <person name="Xu J."/>
            <person name="Bruns T."/>
            <person name="Baldrian P."/>
            <person name="Vilgalys R."/>
            <person name="Henrissat B."/>
            <person name="Grigoriev I.V."/>
            <person name="Hibbett D."/>
            <person name="Nagy L.G."/>
            <person name="Martin F.M."/>
        </authorList>
    </citation>
    <scope>NUCLEOTIDE SEQUENCE</scope>
    <source>
        <strain evidence="2">BED1</strain>
    </source>
</reference>
<gene>
    <name evidence="2" type="ORF">L210DRAFT_3426759</name>
</gene>
<evidence type="ECO:0000313" key="2">
    <source>
        <dbReference type="EMBL" id="KAF8418773.1"/>
    </source>
</evidence>
<feature type="domain" description="Choline/carnitine acyltransferase" evidence="1">
    <location>
        <begin position="1"/>
        <end position="47"/>
    </location>
</feature>
<dbReference type="Pfam" id="PF00755">
    <property type="entry name" value="Carn_acyltransf"/>
    <property type="match status" value="1"/>
</dbReference>
<organism evidence="2 3">
    <name type="scientific">Boletus edulis BED1</name>
    <dbReference type="NCBI Taxonomy" id="1328754"/>
    <lineage>
        <taxon>Eukaryota</taxon>
        <taxon>Fungi</taxon>
        <taxon>Dikarya</taxon>
        <taxon>Basidiomycota</taxon>
        <taxon>Agaricomycotina</taxon>
        <taxon>Agaricomycetes</taxon>
        <taxon>Agaricomycetidae</taxon>
        <taxon>Boletales</taxon>
        <taxon>Boletineae</taxon>
        <taxon>Boletaceae</taxon>
        <taxon>Boletoideae</taxon>
        <taxon>Boletus</taxon>
    </lineage>
</organism>
<evidence type="ECO:0000313" key="3">
    <source>
        <dbReference type="Proteomes" id="UP001194468"/>
    </source>
</evidence>
<evidence type="ECO:0000259" key="1">
    <source>
        <dbReference type="Pfam" id="PF00755"/>
    </source>
</evidence>
<dbReference type="EMBL" id="WHUW01000189">
    <property type="protein sequence ID" value="KAF8418773.1"/>
    <property type="molecule type" value="Genomic_DNA"/>
</dbReference>
<dbReference type="Proteomes" id="UP001194468">
    <property type="component" value="Unassembled WGS sequence"/>
</dbReference>
<dbReference type="SUPFAM" id="SSF52777">
    <property type="entry name" value="CoA-dependent acyltransferases"/>
    <property type="match status" value="1"/>
</dbReference>
<accession>A0AAD4G6J6</accession>
<dbReference type="AlphaFoldDB" id="A0AAD4G6J6"/>
<feature type="non-terminal residue" evidence="2">
    <location>
        <position position="1"/>
    </location>
</feature>
<sequence>LFGLKRMLRDGERDVIYTDVAYWRSGHWELSTSQLSSRYLDGWGCGEGKQAQHMSDRG</sequence>
<keyword evidence="3" id="KW-1185">Reference proteome</keyword>
<protein>
    <recommendedName>
        <fullName evidence="1">Choline/carnitine acyltransferase domain-containing protein</fullName>
    </recommendedName>
</protein>
<dbReference type="Gene3D" id="3.30.559.10">
    <property type="entry name" value="Chloramphenicol acetyltransferase-like domain"/>
    <property type="match status" value="1"/>
</dbReference>
<name>A0AAD4G6J6_BOLED</name>
<reference evidence="2" key="2">
    <citation type="journal article" date="2020" name="Nat. Commun.">
        <title>Large-scale genome sequencing of mycorrhizal fungi provides insights into the early evolution of symbiotic traits.</title>
        <authorList>
            <person name="Miyauchi S."/>
            <person name="Kiss E."/>
            <person name="Kuo A."/>
            <person name="Drula E."/>
            <person name="Kohler A."/>
            <person name="Sanchez-Garcia M."/>
            <person name="Morin E."/>
            <person name="Andreopoulos B."/>
            <person name="Barry K.W."/>
            <person name="Bonito G."/>
            <person name="Buee M."/>
            <person name="Carver A."/>
            <person name="Chen C."/>
            <person name="Cichocki N."/>
            <person name="Clum A."/>
            <person name="Culley D."/>
            <person name="Crous P.W."/>
            <person name="Fauchery L."/>
            <person name="Girlanda M."/>
            <person name="Hayes R.D."/>
            <person name="Keri Z."/>
            <person name="LaButti K."/>
            <person name="Lipzen A."/>
            <person name="Lombard V."/>
            <person name="Magnuson J."/>
            <person name="Maillard F."/>
            <person name="Murat C."/>
            <person name="Nolan M."/>
            <person name="Ohm R.A."/>
            <person name="Pangilinan J."/>
            <person name="Pereira M.F."/>
            <person name="Perotto S."/>
            <person name="Peter M."/>
            <person name="Pfister S."/>
            <person name="Riley R."/>
            <person name="Sitrit Y."/>
            <person name="Stielow J.B."/>
            <person name="Szollosi G."/>
            <person name="Zifcakova L."/>
            <person name="Stursova M."/>
            <person name="Spatafora J.W."/>
            <person name="Tedersoo L."/>
            <person name="Vaario L.M."/>
            <person name="Yamada A."/>
            <person name="Yan M."/>
            <person name="Wang P."/>
            <person name="Xu J."/>
            <person name="Bruns T."/>
            <person name="Baldrian P."/>
            <person name="Vilgalys R."/>
            <person name="Dunand C."/>
            <person name="Henrissat B."/>
            <person name="Grigoriev I.V."/>
            <person name="Hibbett D."/>
            <person name="Nagy L.G."/>
            <person name="Martin F.M."/>
        </authorList>
    </citation>
    <scope>NUCLEOTIDE SEQUENCE</scope>
    <source>
        <strain evidence="2">BED1</strain>
    </source>
</reference>
<proteinExistence type="predicted"/>